<organism evidence="2 3">
    <name type="scientific">Cudoniella acicularis</name>
    <dbReference type="NCBI Taxonomy" id="354080"/>
    <lineage>
        <taxon>Eukaryota</taxon>
        <taxon>Fungi</taxon>
        <taxon>Dikarya</taxon>
        <taxon>Ascomycota</taxon>
        <taxon>Pezizomycotina</taxon>
        <taxon>Leotiomycetes</taxon>
        <taxon>Helotiales</taxon>
        <taxon>Tricladiaceae</taxon>
        <taxon>Cudoniella</taxon>
    </lineage>
</organism>
<feature type="region of interest" description="Disordered" evidence="1">
    <location>
        <begin position="26"/>
        <end position="107"/>
    </location>
</feature>
<feature type="compositionally biased region" description="Polar residues" evidence="1">
    <location>
        <begin position="26"/>
        <end position="43"/>
    </location>
</feature>
<feature type="region of interest" description="Disordered" evidence="1">
    <location>
        <begin position="308"/>
        <end position="327"/>
    </location>
</feature>
<reference evidence="2 3" key="1">
    <citation type="submission" date="2020-03" db="EMBL/GenBank/DDBJ databases">
        <title>Draft Genome Sequence of Cudoniella acicularis.</title>
        <authorList>
            <person name="Buettner E."/>
            <person name="Kellner H."/>
        </authorList>
    </citation>
    <scope>NUCLEOTIDE SEQUENCE [LARGE SCALE GENOMIC DNA]</scope>
    <source>
        <strain evidence="2 3">DSM 108380</strain>
    </source>
</reference>
<comment type="caution">
    <text evidence="2">The sequence shown here is derived from an EMBL/GenBank/DDBJ whole genome shotgun (WGS) entry which is preliminary data.</text>
</comment>
<keyword evidence="3" id="KW-1185">Reference proteome</keyword>
<gene>
    <name evidence="2" type="ORF">G7Y89_g6546</name>
</gene>
<dbReference type="AlphaFoldDB" id="A0A8H4RMS4"/>
<evidence type="ECO:0000313" key="2">
    <source>
        <dbReference type="EMBL" id="KAF4631584.1"/>
    </source>
</evidence>
<dbReference type="Proteomes" id="UP000566819">
    <property type="component" value="Unassembled WGS sequence"/>
</dbReference>
<name>A0A8H4RMS4_9HELO</name>
<dbReference type="EMBL" id="JAAMPI010000429">
    <property type="protein sequence ID" value="KAF4631584.1"/>
    <property type="molecule type" value="Genomic_DNA"/>
</dbReference>
<accession>A0A8H4RMS4</accession>
<proteinExistence type="predicted"/>
<feature type="region of interest" description="Disordered" evidence="1">
    <location>
        <begin position="143"/>
        <end position="179"/>
    </location>
</feature>
<feature type="compositionally biased region" description="Polar residues" evidence="1">
    <location>
        <begin position="147"/>
        <end position="179"/>
    </location>
</feature>
<evidence type="ECO:0000256" key="1">
    <source>
        <dbReference type="SAM" id="MobiDB-lite"/>
    </source>
</evidence>
<protein>
    <submittedName>
        <fullName evidence="2">Uncharacterized protein</fullName>
    </submittedName>
</protein>
<sequence length="327" mass="36146">MAHTPRPASGYNSAIRAQNYILPENGGTTQFVAGNTSQTSNTLPRDIPQPHLGNTAGYSHRSNRSNTVPSHTFDKTNAKRTGLQALAKRPRVDRAPKPGSRNKKTKLSLLTRAVRQKKRGFETQQVLEQQAVATVVEPNDQAKRTWKSATGNDGTRPSTEQAYTEYQASDSKDATSSQPATDIRIKLPLLMQDGVPRFSVVIPDTLLQKKLAHSLFHGNEGQVSTKFTTRAEEGAWGKNKEGKWGKPTLEEFFEEWRRNNVVIAEHQVPEVVDNGGFDAEKWYGEMIGMLESTVGLRKLGQVEEVGSKRGGGFKGIEDHASKKRRAA</sequence>
<evidence type="ECO:0000313" key="3">
    <source>
        <dbReference type="Proteomes" id="UP000566819"/>
    </source>
</evidence>